<evidence type="ECO:0000256" key="4">
    <source>
        <dbReference type="ARBA" id="ARBA00022741"/>
    </source>
</evidence>
<dbReference type="InterPro" id="IPR003593">
    <property type="entry name" value="AAA+_ATPase"/>
</dbReference>
<reference evidence="11 12" key="1">
    <citation type="submission" date="2019-02" db="EMBL/GenBank/DDBJ databases">
        <title>Dyella amyloliquefaciens sp. nov., isolated from forest soil.</title>
        <authorList>
            <person name="Gao Z.-H."/>
            <person name="Qiu L.-H."/>
        </authorList>
    </citation>
    <scope>NUCLEOTIDE SEQUENCE [LARGE SCALE GENOMIC DNA]</scope>
    <source>
        <strain evidence="11 12">KACC 12747</strain>
    </source>
</reference>
<evidence type="ECO:0000256" key="2">
    <source>
        <dbReference type="ARBA" id="ARBA00022448"/>
    </source>
</evidence>
<dbReference type="GO" id="GO:0016887">
    <property type="term" value="F:ATP hydrolysis activity"/>
    <property type="evidence" value="ECO:0007669"/>
    <property type="project" value="InterPro"/>
</dbReference>
<dbReference type="Pfam" id="PF18269">
    <property type="entry name" value="T3SS_ATPase_C"/>
    <property type="match status" value="1"/>
</dbReference>
<evidence type="ECO:0000313" key="11">
    <source>
        <dbReference type="EMBL" id="TCI13682.1"/>
    </source>
</evidence>
<comment type="subcellular location">
    <subcellularLocation>
        <location evidence="1">Cytoplasm</location>
    </subcellularLocation>
</comment>
<dbReference type="InterPro" id="IPR050053">
    <property type="entry name" value="ATPase_alpha/beta_chains"/>
</dbReference>
<comment type="catalytic activity">
    <reaction evidence="9">
        <text>ATP + H2O + cellular proteinSide 1 = ADP + phosphate + cellular proteinSide 2.</text>
        <dbReference type="EC" id="7.4.2.8"/>
    </reaction>
</comment>
<protein>
    <recommendedName>
        <fullName evidence="8">protein-secreting ATPase</fullName>
        <ecNumber evidence="8">7.4.2.8</ecNumber>
    </recommendedName>
</protein>
<name>A0A4R0YWB0_9GAMM</name>
<dbReference type="RefSeq" id="WP_131149536.1">
    <property type="nucleotide sequence ID" value="NZ_SJTG01000001.1"/>
</dbReference>
<feature type="domain" description="AAA+ ATPase" evidence="10">
    <location>
        <begin position="153"/>
        <end position="334"/>
    </location>
</feature>
<keyword evidence="12" id="KW-1185">Reference proteome</keyword>
<evidence type="ECO:0000256" key="7">
    <source>
        <dbReference type="ARBA" id="ARBA00022967"/>
    </source>
</evidence>
<dbReference type="SUPFAM" id="SSF52540">
    <property type="entry name" value="P-loop containing nucleoside triphosphate hydrolases"/>
    <property type="match status" value="1"/>
</dbReference>
<proteinExistence type="predicted"/>
<evidence type="ECO:0000259" key="10">
    <source>
        <dbReference type="SMART" id="SM00382"/>
    </source>
</evidence>
<keyword evidence="2" id="KW-0813">Transport</keyword>
<dbReference type="GO" id="GO:0030254">
    <property type="term" value="P:protein secretion by the type III secretion system"/>
    <property type="evidence" value="ECO:0007669"/>
    <property type="project" value="InterPro"/>
</dbReference>
<organism evidence="11 12">
    <name type="scientific">Dyella soli</name>
    <dbReference type="NCBI Taxonomy" id="522319"/>
    <lineage>
        <taxon>Bacteria</taxon>
        <taxon>Pseudomonadati</taxon>
        <taxon>Pseudomonadota</taxon>
        <taxon>Gammaproteobacteria</taxon>
        <taxon>Lysobacterales</taxon>
        <taxon>Rhodanobacteraceae</taxon>
        <taxon>Dyella</taxon>
    </lineage>
</organism>
<dbReference type="GO" id="GO:0005737">
    <property type="term" value="C:cytoplasm"/>
    <property type="evidence" value="ECO:0007669"/>
    <property type="project" value="UniProtKB-SubCell"/>
</dbReference>
<dbReference type="PANTHER" id="PTHR15184">
    <property type="entry name" value="ATP SYNTHASE"/>
    <property type="match status" value="1"/>
</dbReference>
<evidence type="ECO:0000256" key="9">
    <source>
        <dbReference type="ARBA" id="ARBA00034006"/>
    </source>
</evidence>
<dbReference type="Pfam" id="PF00006">
    <property type="entry name" value="ATP-synt_ab"/>
    <property type="match status" value="1"/>
</dbReference>
<evidence type="ECO:0000313" key="12">
    <source>
        <dbReference type="Proteomes" id="UP000291822"/>
    </source>
</evidence>
<dbReference type="NCBIfam" id="TIGR01026">
    <property type="entry name" value="fliI_yscN"/>
    <property type="match status" value="1"/>
</dbReference>
<dbReference type="InterPro" id="IPR027417">
    <property type="entry name" value="P-loop_NTPase"/>
</dbReference>
<dbReference type="InterPro" id="IPR000194">
    <property type="entry name" value="ATPase_F1/V1/A1_a/bsu_nucl-bd"/>
</dbReference>
<sequence>MKLPSLLARVGARPHVLRSGTLRVLLDGLRLGEICELLETPGESAALRGIVTSIDGESASVAVLGESQGLSSRTIVMPTGRFMECSLHPSMLGGVYDAMGKETARLTDAVDGFGLSQVRTLKSPPADYRCRTPIGRLFHTGIRAIDGLLACGEGQRMGIFAPAGCGKTSLLEMMLDYVECDVIVLALIGERGRELSDAVERLRQSPQAGRVVIVHATSDCASALRCQAALLATTVAEYFRDRGNKVLLLVDSMTRYARALRDMALASGEPPARRGFPASVFDALPGLLERPGAVAGGSITAFYTVLLEDEALADPIGEEVKSLLDGHIYLSSSLAGKGHYPAIDVLRSQSRLFSAVTDPQHQMAARRFRHLLAVLAEMQVLRDVGEYVAGQNAIQDAAVERESAMEAFLQQRSTEGASLQEALMDLYAAVR</sequence>
<comment type="caution">
    <text evidence="11">The sequence shown here is derived from an EMBL/GenBank/DDBJ whole genome shotgun (WGS) entry which is preliminary data.</text>
</comment>
<accession>A0A4R0YWB0</accession>
<dbReference type="InterPro" id="IPR020003">
    <property type="entry name" value="ATPase_a/bsu_AS"/>
</dbReference>
<evidence type="ECO:0000256" key="3">
    <source>
        <dbReference type="ARBA" id="ARBA00022490"/>
    </source>
</evidence>
<evidence type="ECO:0000256" key="6">
    <source>
        <dbReference type="ARBA" id="ARBA00022927"/>
    </source>
</evidence>
<evidence type="ECO:0000256" key="8">
    <source>
        <dbReference type="ARBA" id="ARBA00024382"/>
    </source>
</evidence>
<dbReference type="GO" id="GO:0008564">
    <property type="term" value="F:protein-exporting ATPase activity"/>
    <property type="evidence" value="ECO:0007669"/>
    <property type="project" value="UniProtKB-EC"/>
</dbReference>
<dbReference type="Gene3D" id="3.40.50.12240">
    <property type="match status" value="1"/>
</dbReference>
<dbReference type="AlphaFoldDB" id="A0A4R0YWB0"/>
<dbReference type="PANTHER" id="PTHR15184:SF9">
    <property type="entry name" value="SPI-1 TYPE 3 SECRETION SYSTEM ATPASE"/>
    <property type="match status" value="1"/>
</dbReference>
<keyword evidence="3" id="KW-0963">Cytoplasm</keyword>
<keyword evidence="5" id="KW-0067">ATP-binding</keyword>
<keyword evidence="7" id="KW-1278">Translocase</keyword>
<dbReference type="GO" id="GO:0046933">
    <property type="term" value="F:proton-transporting ATP synthase activity, rotational mechanism"/>
    <property type="evidence" value="ECO:0007669"/>
    <property type="project" value="TreeGrafter"/>
</dbReference>
<dbReference type="PROSITE" id="PS00152">
    <property type="entry name" value="ATPASE_ALPHA_BETA"/>
    <property type="match status" value="1"/>
</dbReference>
<dbReference type="InterPro" id="IPR040627">
    <property type="entry name" value="T3SS_ATPase_C"/>
</dbReference>
<dbReference type="GO" id="GO:0030257">
    <property type="term" value="C:type III protein secretion system complex"/>
    <property type="evidence" value="ECO:0007669"/>
    <property type="project" value="InterPro"/>
</dbReference>
<dbReference type="Proteomes" id="UP000291822">
    <property type="component" value="Unassembled WGS sequence"/>
</dbReference>
<dbReference type="SMART" id="SM00382">
    <property type="entry name" value="AAA"/>
    <property type="match status" value="1"/>
</dbReference>
<dbReference type="GO" id="GO:0005524">
    <property type="term" value="F:ATP binding"/>
    <property type="evidence" value="ECO:0007669"/>
    <property type="project" value="UniProtKB-KW"/>
</dbReference>
<evidence type="ECO:0000256" key="5">
    <source>
        <dbReference type="ARBA" id="ARBA00022840"/>
    </source>
</evidence>
<dbReference type="EC" id="7.4.2.8" evidence="8"/>
<evidence type="ECO:0000256" key="1">
    <source>
        <dbReference type="ARBA" id="ARBA00004496"/>
    </source>
</evidence>
<dbReference type="EMBL" id="SJTG01000001">
    <property type="protein sequence ID" value="TCI13682.1"/>
    <property type="molecule type" value="Genomic_DNA"/>
</dbReference>
<keyword evidence="6" id="KW-0653">Protein transport</keyword>
<keyword evidence="4" id="KW-0547">Nucleotide-binding</keyword>
<dbReference type="InterPro" id="IPR005714">
    <property type="entry name" value="ATPase_T3SS_FliI/YscN"/>
</dbReference>
<gene>
    <name evidence="11" type="ORF">EZM97_10610</name>
</gene>